<dbReference type="InterPro" id="IPR036388">
    <property type="entry name" value="WH-like_DNA-bd_sf"/>
</dbReference>
<dbReference type="PANTHER" id="PTHR42756:SF1">
    <property type="entry name" value="TRANSCRIPTIONAL REPRESSOR OF EMRAB OPERON"/>
    <property type="match status" value="1"/>
</dbReference>
<proteinExistence type="predicted"/>
<dbReference type="SMART" id="SM00347">
    <property type="entry name" value="HTH_MARR"/>
    <property type="match status" value="1"/>
</dbReference>
<dbReference type="PRINTS" id="PR00598">
    <property type="entry name" value="HTHMARR"/>
</dbReference>
<feature type="domain" description="HTH marR-type" evidence="4">
    <location>
        <begin position="43"/>
        <end position="171"/>
    </location>
</feature>
<dbReference type="EMBL" id="JBHUHO010000011">
    <property type="protein sequence ID" value="MFD2114950.1"/>
    <property type="molecule type" value="Genomic_DNA"/>
</dbReference>
<dbReference type="SUPFAM" id="SSF46785">
    <property type="entry name" value="Winged helix' DNA-binding domain"/>
    <property type="match status" value="1"/>
</dbReference>
<dbReference type="Gene3D" id="1.10.10.10">
    <property type="entry name" value="Winged helix-like DNA-binding domain superfamily/Winged helix DNA-binding domain"/>
    <property type="match status" value="1"/>
</dbReference>
<dbReference type="PROSITE" id="PS50995">
    <property type="entry name" value="HTH_MARR_2"/>
    <property type="match status" value="1"/>
</dbReference>
<evidence type="ECO:0000259" key="4">
    <source>
        <dbReference type="PROSITE" id="PS50995"/>
    </source>
</evidence>
<name>A0ABW4YGT2_9BACL</name>
<evidence type="ECO:0000313" key="5">
    <source>
        <dbReference type="EMBL" id="MFD2114950.1"/>
    </source>
</evidence>
<protein>
    <submittedName>
        <fullName evidence="5">MarR family winged helix-turn-helix transcriptional regulator</fullName>
    </submittedName>
</protein>
<keyword evidence="3" id="KW-0804">Transcription</keyword>
<evidence type="ECO:0000313" key="6">
    <source>
        <dbReference type="Proteomes" id="UP001597362"/>
    </source>
</evidence>
<dbReference type="Proteomes" id="UP001597362">
    <property type="component" value="Unassembled WGS sequence"/>
</dbReference>
<evidence type="ECO:0000256" key="1">
    <source>
        <dbReference type="ARBA" id="ARBA00023015"/>
    </source>
</evidence>
<keyword evidence="6" id="KW-1185">Reference proteome</keyword>
<sequence length="177" mass="20503">MIVKKFYRLTLYSLETKLKHMDNNYSNTNRQVDDEEERGSRNFGKLIMQLQRLERQPHTFGAAGPLSPSEIHMISAIGETDHLLMSDLAARLDITKGAVTQLFAKLEKKGLVYRITHPQDARSTLVMLTELGQQANAAHDEVRLQFYRQLRQQLTEHEITVFETCLEKLNDFLLMQQ</sequence>
<keyword evidence="2" id="KW-0238">DNA-binding</keyword>
<dbReference type="InterPro" id="IPR036390">
    <property type="entry name" value="WH_DNA-bd_sf"/>
</dbReference>
<dbReference type="RefSeq" id="WP_377769979.1">
    <property type="nucleotide sequence ID" value="NZ_JBHUHO010000011.1"/>
</dbReference>
<accession>A0ABW4YGT2</accession>
<dbReference type="Pfam" id="PF12802">
    <property type="entry name" value="MarR_2"/>
    <property type="match status" value="1"/>
</dbReference>
<gene>
    <name evidence="5" type="ORF">ACFSJH_04270</name>
</gene>
<dbReference type="InterPro" id="IPR000835">
    <property type="entry name" value="HTH_MarR-typ"/>
</dbReference>
<reference evidence="6" key="1">
    <citation type="journal article" date="2019" name="Int. J. Syst. Evol. Microbiol.">
        <title>The Global Catalogue of Microorganisms (GCM) 10K type strain sequencing project: providing services to taxonomists for standard genome sequencing and annotation.</title>
        <authorList>
            <consortium name="The Broad Institute Genomics Platform"/>
            <consortium name="The Broad Institute Genome Sequencing Center for Infectious Disease"/>
            <person name="Wu L."/>
            <person name="Ma J."/>
        </authorList>
    </citation>
    <scope>NUCLEOTIDE SEQUENCE [LARGE SCALE GENOMIC DNA]</scope>
    <source>
        <strain evidence="6">GH52</strain>
    </source>
</reference>
<evidence type="ECO:0000256" key="3">
    <source>
        <dbReference type="ARBA" id="ARBA00023163"/>
    </source>
</evidence>
<organism evidence="5 6">
    <name type="scientific">Paenibacillus yanchengensis</name>
    <dbReference type="NCBI Taxonomy" id="2035833"/>
    <lineage>
        <taxon>Bacteria</taxon>
        <taxon>Bacillati</taxon>
        <taxon>Bacillota</taxon>
        <taxon>Bacilli</taxon>
        <taxon>Bacillales</taxon>
        <taxon>Paenibacillaceae</taxon>
        <taxon>Paenibacillus</taxon>
    </lineage>
</organism>
<keyword evidence="1" id="KW-0805">Transcription regulation</keyword>
<evidence type="ECO:0000256" key="2">
    <source>
        <dbReference type="ARBA" id="ARBA00023125"/>
    </source>
</evidence>
<comment type="caution">
    <text evidence="5">The sequence shown here is derived from an EMBL/GenBank/DDBJ whole genome shotgun (WGS) entry which is preliminary data.</text>
</comment>
<dbReference type="PANTHER" id="PTHR42756">
    <property type="entry name" value="TRANSCRIPTIONAL REGULATOR, MARR"/>
    <property type="match status" value="1"/>
</dbReference>